<evidence type="ECO:0000259" key="2">
    <source>
        <dbReference type="PROSITE" id="PS51782"/>
    </source>
</evidence>
<protein>
    <submittedName>
        <fullName evidence="3">LysM peptidoglycan-binding domain-containing protein</fullName>
    </submittedName>
</protein>
<dbReference type="PANTHER" id="PTHR33734:SF22">
    <property type="entry name" value="MEMBRANE-BOUND LYTIC MUREIN TRANSGLYCOSYLASE D"/>
    <property type="match status" value="1"/>
</dbReference>
<name>A0ABW0YGQ4_9BACI</name>
<dbReference type="InterPro" id="IPR018392">
    <property type="entry name" value="LysM"/>
</dbReference>
<dbReference type="Proteomes" id="UP001596142">
    <property type="component" value="Unassembled WGS sequence"/>
</dbReference>
<keyword evidence="1" id="KW-0732">Signal</keyword>
<sequence>MRKSTRILAPVLASGVVFGVSGFSAHAATVTVEPGDTLWSIAQAERVSVSDLQAINNGLDPYNLQPGTMINLNEQSDSTGSHTVQEGETFYSIASQYEGVSAQQLMEKNSDLDPYNLQPGTTVLIENDSESARETADQVVTHLQSQDMEAVSSYIHPDDGVRFSPYAFVDQENDQVFSSEEVENLWHDETEYLWGNYDGSGHPIEYTFSEYYEEFVYNRDYAHAEEVAVDERQGPGNTIDNTGDVYPDATVVEYHFPSSGEYQGMDWDSLRLAMVQENGEWYVVGIINDEWTI</sequence>
<reference evidence="4" key="1">
    <citation type="journal article" date="2019" name="Int. J. Syst. Evol. Microbiol.">
        <title>The Global Catalogue of Microorganisms (GCM) 10K type strain sequencing project: providing services to taxonomists for standard genome sequencing and annotation.</title>
        <authorList>
            <consortium name="The Broad Institute Genomics Platform"/>
            <consortium name="The Broad Institute Genome Sequencing Center for Infectious Disease"/>
            <person name="Wu L."/>
            <person name="Ma J."/>
        </authorList>
    </citation>
    <scope>NUCLEOTIDE SEQUENCE [LARGE SCALE GENOMIC DNA]</scope>
    <source>
        <strain evidence="4">CECT 7184</strain>
    </source>
</reference>
<keyword evidence="4" id="KW-1185">Reference proteome</keyword>
<evidence type="ECO:0000256" key="1">
    <source>
        <dbReference type="SAM" id="SignalP"/>
    </source>
</evidence>
<feature type="chain" id="PRO_5046674828" evidence="1">
    <location>
        <begin position="28"/>
        <end position="293"/>
    </location>
</feature>
<feature type="domain" description="LysM" evidence="2">
    <location>
        <begin position="80"/>
        <end position="125"/>
    </location>
</feature>
<dbReference type="EMBL" id="JBHSOZ010000002">
    <property type="protein sequence ID" value="MFC5711603.1"/>
    <property type="molecule type" value="Genomic_DNA"/>
</dbReference>
<evidence type="ECO:0000313" key="3">
    <source>
        <dbReference type="EMBL" id="MFC5711603.1"/>
    </source>
</evidence>
<dbReference type="Pfam" id="PF01476">
    <property type="entry name" value="LysM"/>
    <property type="match status" value="2"/>
</dbReference>
<comment type="caution">
    <text evidence="3">The sequence shown here is derived from an EMBL/GenBank/DDBJ whole genome shotgun (WGS) entry which is preliminary data.</text>
</comment>
<dbReference type="RefSeq" id="WP_385938064.1">
    <property type="nucleotide sequence ID" value="NZ_JBHSOZ010000002.1"/>
</dbReference>
<proteinExistence type="predicted"/>
<dbReference type="CDD" id="cd00118">
    <property type="entry name" value="LysM"/>
    <property type="match status" value="2"/>
</dbReference>
<organism evidence="3 4">
    <name type="scientific">Thalassorhabdus alkalitolerans</name>
    <dbReference type="NCBI Taxonomy" id="2282697"/>
    <lineage>
        <taxon>Bacteria</taxon>
        <taxon>Bacillati</taxon>
        <taxon>Bacillota</taxon>
        <taxon>Bacilli</taxon>
        <taxon>Bacillales</taxon>
        <taxon>Bacillaceae</taxon>
        <taxon>Thalassorhabdus</taxon>
    </lineage>
</organism>
<dbReference type="InterPro" id="IPR036779">
    <property type="entry name" value="LysM_dom_sf"/>
</dbReference>
<dbReference type="SMART" id="SM00257">
    <property type="entry name" value="LysM"/>
    <property type="match status" value="2"/>
</dbReference>
<feature type="signal peptide" evidence="1">
    <location>
        <begin position="1"/>
        <end position="27"/>
    </location>
</feature>
<dbReference type="PROSITE" id="PS51782">
    <property type="entry name" value="LYSM"/>
    <property type="match status" value="2"/>
</dbReference>
<accession>A0ABW0YGQ4</accession>
<evidence type="ECO:0000313" key="4">
    <source>
        <dbReference type="Proteomes" id="UP001596142"/>
    </source>
</evidence>
<feature type="domain" description="LysM" evidence="2">
    <location>
        <begin position="28"/>
        <end position="72"/>
    </location>
</feature>
<gene>
    <name evidence="3" type="ORF">ACFPU1_02270</name>
</gene>
<dbReference type="SUPFAM" id="SSF54106">
    <property type="entry name" value="LysM domain"/>
    <property type="match status" value="2"/>
</dbReference>
<dbReference type="Gene3D" id="3.10.350.10">
    <property type="entry name" value="LysM domain"/>
    <property type="match status" value="2"/>
</dbReference>
<dbReference type="PANTHER" id="PTHR33734">
    <property type="entry name" value="LYSM DOMAIN-CONTAINING GPI-ANCHORED PROTEIN 2"/>
    <property type="match status" value="1"/>
</dbReference>